<dbReference type="EMBL" id="KB822714">
    <property type="protein sequence ID" value="ETN44728.1"/>
    <property type="molecule type" value="Genomic_DNA"/>
</dbReference>
<keyword evidence="5" id="KW-1185">Reference proteome</keyword>
<evidence type="ECO:0008006" key="6">
    <source>
        <dbReference type="Google" id="ProtNLM"/>
    </source>
</evidence>
<organism evidence="4 5">
    <name type="scientific">Cyphellophora europaea (strain CBS 101466)</name>
    <name type="common">Phialophora europaea</name>
    <dbReference type="NCBI Taxonomy" id="1220924"/>
    <lineage>
        <taxon>Eukaryota</taxon>
        <taxon>Fungi</taxon>
        <taxon>Dikarya</taxon>
        <taxon>Ascomycota</taxon>
        <taxon>Pezizomycotina</taxon>
        <taxon>Eurotiomycetes</taxon>
        <taxon>Chaetothyriomycetidae</taxon>
        <taxon>Chaetothyriales</taxon>
        <taxon>Cyphellophoraceae</taxon>
        <taxon>Cyphellophora</taxon>
    </lineage>
</organism>
<dbReference type="Proteomes" id="UP000030752">
    <property type="component" value="Unassembled WGS sequence"/>
</dbReference>
<dbReference type="PANTHER" id="PTHR10730:SF53">
    <property type="entry name" value="GLYCOSYLTRANSFERASE 25 FAMILY MEMBER"/>
    <property type="match status" value="1"/>
</dbReference>
<evidence type="ECO:0000256" key="3">
    <source>
        <dbReference type="ARBA" id="ARBA00022679"/>
    </source>
</evidence>
<dbReference type="InParanoid" id="W2S9L3"/>
<dbReference type="eggNOG" id="ENOG502SHN6">
    <property type="taxonomic scope" value="Eukaryota"/>
</dbReference>
<proteinExistence type="inferred from homology"/>
<name>W2S9L3_CYPE1</name>
<protein>
    <recommendedName>
        <fullName evidence="6">Glycosyltransferase family 25 protein</fullName>
    </recommendedName>
</protein>
<dbReference type="AlphaFoldDB" id="W2S9L3"/>
<accession>W2S9L3</accession>
<dbReference type="InterPro" id="IPR050757">
    <property type="entry name" value="Collagen_mod_GT25"/>
</dbReference>
<evidence type="ECO:0000313" key="5">
    <source>
        <dbReference type="Proteomes" id="UP000030752"/>
    </source>
</evidence>
<dbReference type="OrthoDB" id="47375at2759"/>
<keyword evidence="2" id="KW-0328">Glycosyltransferase</keyword>
<evidence type="ECO:0000256" key="2">
    <source>
        <dbReference type="ARBA" id="ARBA00022676"/>
    </source>
</evidence>
<dbReference type="GeneID" id="19977737"/>
<evidence type="ECO:0000256" key="1">
    <source>
        <dbReference type="ARBA" id="ARBA00006721"/>
    </source>
</evidence>
<comment type="similarity">
    <text evidence="1">Belongs to the glycosyltransferase 25 family.</text>
</comment>
<dbReference type="VEuPathDB" id="FungiDB:HMPREF1541_10398"/>
<sequence length="271" mass="30645">MPPDHNDEQPSGVIGAWQSHVKALRDIVQHNISTALIFEDDIDWDIRLKSQLQNFAVASDAFLGSQDRAGDIPITLLPSRQHVPTMSPYGDGWDILWLGHCEQYILDEGPHIIQTDDPTAAAVKHNFFWDGFHPSDMKAYPDHSRAVFRSRQGVCSFAYAVSQKGAQKLLYQMSQNDFSAAYDLMLSKFCDGSQSEEKRGPRMCLSVLPTLFDTYLPRGDMHGDSEINGNVQGHRDQGWSPSIRWSVRVNMERLLEGGDVVDQWPDDRVRD</sequence>
<dbReference type="HOGENOM" id="CLU_032992_1_0_1"/>
<dbReference type="PANTHER" id="PTHR10730">
    <property type="entry name" value="PROCOLLAGEN-LYSINE,2-OXOGLUTARATE 5-DIOXYGENASE/GLYCOSYLTRANSFERASE 25 FAMILY MEMBER"/>
    <property type="match status" value="1"/>
</dbReference>
<dbReference type="RefSeq" id="XP_008713291.1">
    <property type="nucleotide sequence ID" value="XM_008715069.1"/>
</dbReference>
<reference evidence="4 5" key="1">
    <citation type="submission" date="2013-03" db="EMBL/GenBank/DDBJ databases">
        <title>The Genome Sequence of Phialophora europaea CBS 101466.</title>
        <authorList>
            <consortium name="The Broad Institute Genomics Platform"/>
            <person name="Cuomo C."/>
            <person name="de Hoog S."/>
            <person name="Gorbushina A."/>
            <person name="Walker B."/>
            <person name="Young S.K."/>
            <person name="Zeng Q."/>
            <person name="Gargeya S."/>
            <person name="Fitzgerald M."/>
            <person name="Haas B."/>
            <person name="Abouelleil A."/>
            <person name="Allen A.W."/>
            <person name="Alvarado L."/>
            <person name="Arachchi H.M."/>
            <person name="Berlin A.M."/>
            <person name="Chapman S.B."/>
            <person name="Gainer-Dewar J."/>
            <person name="Goldberg J."/>
            <person name="Griggs A."/>
            <person name="Gujja S."/>
            <person name="Hansen M."/>
            <person name="Howarth C."/>
            <person name="Imamovic A."/>
            <person name="Ireland A."/>
            <person name="Larimer J."/>
            <person name="McCowan C."/>
            <person name="Murphy C."/>
            <person name="Pearson M."/>
            <person name="Poon T.W."/>
            <person name="Priest M."/>
            <person name="Roberts A."/>
            <person name="Saif S."/>
            <person name="Shea T."/>
            <person name="Sisk P."/>
            <person name="Sykes S."/>
            <person name="Wortman J."/>
            <person name="Nusbaum C."/>
            <person name="Birren B."/>
        </authorList>
    </citation>
    <scope>NUCLEOTIDE SEQUENCE [LARGE SCALE GENOMIC DNA]</scope>
    <source>
        <strain evidence="4 5">CBS 101466</strain>
    </source>
</reference>
<gene>
    <name evidence="4" type="ORF">HMPREF1541_10398</name>
</gene>
<evidence type="ECO:0000313" key="4">
    <source>
        <dbReference type="EMBL" id="ETN44728.1"/>
    </source>
</evidence>
<dbReference type="GO" id="GO:0016740">
    <property type="term" value="F:transferase activity"/>
    <property type="evidence" value="ECO:0007669"/>
    <property type="project" value="UniProtKB-KW"/>
</dbReference>
<keyword evidence="3" id="KW-0808">Transferase</keyword>